<name>A0A424YF14_9FIRM</name>
<comment type="caution">
    <text evidence="2">The sequence shown here is derived from an EMBL/GenBank/DDBJ whole genome shotgun (WGS) entry which is preliminary data.</text>
</comment>
<protein>
    <recommendedName>
        <fullName evidence="1">BIG2 domain-containing protein</fullName>
    </recommendedName>
</protein>
<evidence type="ECO:0000313" key="3">
    <source>
        <dbReference type="Proteomes" id="UP000285138"/>
    </source>
</evidence>
<dbReference type="AlphaFoldDB" id="A0A424YF14"/>
<proteinExistence type="predicted"/>
<dbReference type="InterPro" id="IPR047676">
    <property type="entry name" value="FxLYD_dom"/>
</dbReference>
<feature type="domain" description="BIG2" evidence="1">
    <location>
        <begin position="43"/>
        <end position="97"/>
    </location>
</feature>
<reference evidence="2 3" key="1">
    <citation type="submission" date="2018-08" db="EMBL/GenBank/DDBJ databases">
        <title>The metabolism and importance of syntrophic acetate oxidation coupled to methane or sulfide production in haloalkaline environments.</title>
        <authorList>
            <person name="Timmers P.H.A."/>
            <person name="Vavourakis C.D."/>
            <person name="Sorokin D.Y."/>
            <person name="Sinninghe Damste J.S."/>
            <person name="Muyzer G."/>
            <person name="Stams A.J.M."/>
            <person name="Plugge C.M."/>
        </authorList>
    </citation>
    <scope>NUCLEOTIDE SEQUENCE [LARGE SCALE GENOMIC DNA]</scope>
    <source>
        <strain evidence="2">MSAO_Bac1</strain>
    </source>
</reference>
<dbReference type="Pfam" id="PF02368">
    <property type="entry name" value="Big_2"/>
    <property type="match status" value="1"/>
</dbReference>
<dbReference type="Gene3D" id="2.60.40.1080">
    <property type="match status" value="1"/>
</dbReference>
<dbReference type="EMBL" id="QZAA01000130">
    <property type="protein sequence ID" value="RQD76188.1"/>
    <property type="molecule type" value="Genomic_DNA"/>
</dbReference>
<evidence type="ECO:0000259" key="1">
    <source>
        <dbReference type="Pfam" id="PF02368"/>
    </source>
</evidence>
<organism evidence="2 3">
    <name type="scientific">Candidatus Syntrophonatronum acetioxidans</name>
    <dbReference type="NCBI Taxonomy" id="1795816"/>
    <lineage>
        <taxon>Bacteria</taxon>
        <taxon>Bacillati</taxon>
        <taxon>Bacillota</taxon>
        <taxon>Clostridia</taxon>
        <taxon>Eubacteriales</taxon>
        <taxon>Syntrophomonadaceae</taxon>
        <taxon>Candidatus Syntrophonatronum</taxon>
    </lineage>
</organism>
<accession>A0A424YF14</accession>
<sequence>MNPDDPQNALSNAKDLPNEIVNDIKQYPCDDLEVVEVKAITEKLDLEVDDTKVIEYEVEPVKATVTFESNNTGVATVEDDGKVTAKGEGLATITLTGSYGNYEEGTDTVIVNVREREDIELLSYHEYWDGNYWYVVGEIKNNTDKTAKFVRVDLRGYVNDSIKYTDFTYSSPSELAPGETGAFKFMIRESNAQKFDSFLLFLYWSD</sequence>
<evidence type="ECO:0000313" key="2">
    <source>
        <dbReference type="EMBL" id="RQD76188.1"/>
    </source>
</evidence>
<dbReference type="NCBIfam" id="NF038353">
    <property type="entry name" value="FxLYD_dom"/>
    <property type="match status" value="1"/>
</dbReference>
<dbReference type="SUPFAM" id="SSF49373">
    <property type="entry name" value="Invasin/intimin cell-adhesion fragments"/>
    <property type="match status" value="1"/>
</dbReference>
<dbReference type="InterPro" id="IPR003343">
    <property type="entry name" value="Big_2"/>
</dbReference>
<gene>
    <name evidence="2" type="ORF">D5R97_04785</name>
</gene>
<dbReference type="Proteomes" id="UP000285138">
    <property type="component" value="Unassembled WGS sequence"/>
</dbReference>
<dbReference type="InterPro" id="IPR008964">
    <property type="entry name" value="Invasin/intimin_cell_adhesion"/>
</dbReference>